<organism evidence="2 3">
    <name type="scientific">Nitratireductor aquibiodomus RA22</name>
    <dbReference type="NCBI Taxonomy" id="1189611"/>
    <lineage>
        <taxon>Bacteria</taxon>
        <taxon>Pseudomonadati</taxon>
        <taxon>Pseudomonadota</taxon>
        <taxon>Alphaproteobacteria</taxon>
        <taxon>Hyphomicrobiales</taxon>
        <taxon>Phyllobacteriaceae</taxon>
        <taxon>Nitratireductor</taxon>
    </lineage>
</organism>
<dbReference type="InterPro" id="IPR005546">
    <property type="entry name" value="Autotransporte_beta"/>
</dbReference>
<evidence type="ECO:0000259" key="1">
    <source>
        <dbReference type="PROSITE" id="PS51208"/>
    </source>
</evidence>
<dbReference type="Proteomes" id="UP000004622">
    <property type="component" value="Unassembled WGS sequence"/>
</dbReference>
<name>I5C431_9HYPH</name>
<dbReference type="InterPro" id="IPR006315">
    <property type="entry name" value="OM_autotransptr_brl_dom"/>
</dbReference>
<dbReference type="AlphaFoldDB" id="I5C431"/>
<dbReference type="InterPro" id="IPR036709">
    <property type="entry name" value="Autotransporte_beta_dom_sf"/>
</dbReference>
<evidence type="ECO:0000313" key="3">
    <source>
        <dbReference type="Proteomes" id="UP000004622"/>
    </source>
</evidence>
<protein>
    <submittedName>
        <fullName evidence="2">Outer membrane autotransporter barrel domain-containing protein</fullName>
    </submittedName>
</protein>
<dbReference type="Pfam" id="PF03797">
    <property type="entry name" value="Autotransporter"/>
    <property type="match status" value="1"/>
</dbReference>
<comment type="caution">
    <text evidence="2">The sequence shown here is derived from an EMBL/GenBank/DDBJ whole genome shotgun (WGS) entry which is preliminary data.</text>
</comment>
<evidence type="ECO:0000313" key="2">
    <source>
        <dbReference type="EMBL" id="EIM76583.1"/>
    </source>
</evidence>
<sequence length="997" mass="101136">MTMFSALAKNACRSVSTGSTLGRTMHAAMLSASAIAIGSVCALPDAALAQTNTSWVGGVSSDWFLADNWGGSVPVAGDTAHISTPPGSNVPILQGATPGYAHEVHVGSNGVQPSSGYLRIENGGVLNSTHGLLGHKAGSTTGKGTWQVSGPGSEWNNAGNMIVGDTYDGTLRLRNGAKVTSQQGFIGNAALVNGFADLRGNNTKWINTNDLSVGEKGIGVLFIVDGATVENSDGYVGSAAGAQGRVSVGGTNAKWINAQTLTIAYEGVGSLAINSGGAVSNTDGYVGSETGSDGSVYISDTGSTWTNSQNLYLGDEGKGRLTVENEGVVSAASIYLGDMPGSEGQVTISGAGSQLNATYELDVGSGGKGTLTLTDNGTASAGEEVYVQRSDGSSGTLNIGAASGDAAATAGNLSTPELYLNEPGARLVFNHTNTGYLFNPDMFGTGQFLQESGETIYTGDGAAFTGSGTVSGGRFLVNGTLGGVITVDGGVLGGSGTLETATINAGGTLAPGNSIGTLNAASANFHAGSVFEVELNDGGNTAGTNNDHLNVSGAVAIDAGTIHVKPENGTDDGSTYTPGLTYTIISAGSVAGQFTAVTDDYPLLDFTDSYSGTNVFLTSSQSTGCPAGMTFNQTSTCGGVLSIGSGGLHAAVLNLGSAELPGALDQLSGEIYASTTSALLEDSRFPREAANDRLRRDYAAAGTLSTPILAYGEDAREMNKVDQWPSLWAHAFGADAKWKSDGNAAKTDRTIGGLLVGADAFITEGVQLGLLAGYSRSAIDVNDRVSSGDADSWHLGLYGGKQWGDFSVRGGAAFAWHALDTSRAVAFTGFNDALAGEYNASTMQFFGEAGYRLEANTMRFEPYAGVAHVRLKTGDFSETGGGAALTVAGTTIGTTFTTLGLRAGTELALGGKASVELTGGIGWRHAFGDTEPATQMQFAGGDVFTIAGVPVARDMLALDLEARVALTPAARLGLSYSGRIASDAGDHGLKATLGVTF</sequence>
<proteinExistence type="predicted"/>
<reference evidence="2 3" key="1">
    <citation type="journal article" date="2012" name="J. Bacteriol.">
        <title>Genome Sequence of Nitratireductor aquibiodomus Strain RA22.</title>
        <authorList>
            <person name="Singh A."/>
            <person name="Jangir P.K."/>
            <person name="Kumari C."/>
            <person name="Sharma R."/>
        </authorList>
    </citation>
    <scope>NUCLEOTIDE SEQUENCE [LARGE SCALE GENOMIC DNA]</scope>
    <source>
        <strain evidence="2 3">RA22</strain>
    </source>
</reference>
<dbReference type="PROSITE" id="PS51208">
    <property type="entry name" value="AUTOTRANSPORTER"/>
    <property type="match status" value="1"/>
</dbReference>
<dbReference type="Gene3D" id="2.40.128.130">
    <property type="entry name" value="Autotransporter beta-domain"/>
    <property type="match status" value="1"/>
</dbReference>
<accession>I5C431</accession>
<dbReference type="RefSeq" id="WP_007007639.1">
    <property type="nucleotide sequence ID" value="NZ_AJXZ01000011.1"/>
</dbReference>
<dbReference type="NCBIfam" id="TIGR01414">
    <property type="entry name" value="autotrans_barl"/>
    <property type="match status" value="1"/>
</dbReference>
<feature type="domain" description="Autotransporter" evidence="1">
    <location>
        <begin position="720"/>
        <end position="997"/>
    </location>
</feature>
<gene>
    <name evidence="2" type="ORF">A33O_05410</name>
</gene>
<dbReference type="SUPFAM" id="SSF103515">
    <property type="entry name" value="Autotransporter"/>
    <property type="match status" value="1"/>
</dbReference>
<dbReference type="PATRIC" id="fig|1189611.3.peg.1105"/>
<dbReference type="SMART" id="SM00869">
    <property type="entry name" value="Autotransporter"/>
    <property type="match status" value="1"/>
</dbReference>
<dbReference type="InterPro" id="IPR030895">
    <property type="entry name" value="T5SS_PEPC_rpt"/>
</dbReference>
<dbReference type="NCBIfam" id="TIGR04393">
    <property type="entry name" value="rpt_T5SS_PEPC"/>
    <property type="match status" value="5"/>
</dbReference>
<dbReference type="EMBL" id="AJXZ01000011">
    <property type="protein sequence ID" value="EIM76583.1"/>
    <property type="molecule type" value="Genomic_DNA"/>
</dbReference>
<dbReference type="GO" id="GO:0019867">
    <property type="term" value="C:outer membrane"/>
    <property type="evidence" value="ECO:0007669"/>
    <property type="project" value="InterPro"/>
</dbReference>